<evidence type="ECO:0000259" key="3">
    <source>
        <dbReference type="PROSITE" id="PS51352"/>
    </source>
</evidence>
<name>A0A928Y667_UNCKA</name>
<dbReference type="SUPFAM" id="SSF52833">
    <property type="entry name" value="Thioredoxin-like"/>
    <property type="match status" value="1"/>
</dbReference>
<comment type="caution">
    <text evidence="4">The sequence shown here is derived from an EMBL/GenBank/DDBJ whole genome shotgun (WGS) entry which is preliminary data.</text>
</comment>
<evidence type="ECO:0000313" key="5">
    <source>
        <dbReference type="Proteomes" id="UP000710385"/>
    </source>
</evidence>
<dbReference type="PROSITE" id="PS00194">
    <property type="entry name" value="THIOREDOXIN_1"/>
    <property type="match status" value="1"/>
</dbReference>
<feature type="domain" description="Thioredoxin" evidence="3">
    <location>
        <begin position="36"/>
        <end position="177"/>
    </location>
</feature>
<dbReference type="Gene3D" id="3.40.30.10">
    <property type="entry name" value="Glutaredoxin"/>
    <property type="match status" value="1"/>
</dbReference>
<gene>
    <name evidence="4" type="ORF">HS096_02390</name>
</gene>
<evidence type="ECO:0000256" key="2">
    <source>
        <dbReference type="SAM" id="SignalP"/>
    </source>
</evidence>
<sequence length="177" mass="19474">MKTSPVFFATITSLALLGQGCLASPSPSATLPEPALRETSQTPPEEGGPKIDADENLLSVNTAGTATYSVYTKDAYEAARKNGNPIILFFYANWCPTCSAEEPVFRTEISQTARAIKAFRVNYKDTDTDEDERSLAKTFDIFLQHTFIYLNSDGTEYTRTIGTQGGNTIRRNIKGLR</sequence>
<accession>A0A928Y667</accession>
<dbReference type="InterPro" id="IPR013766">
    <property type="entry name" value="Thioredoxin_domain"/>
</dbReference>
<dbReference type="EMBL" id="JABTTY010000001">
    <property type="protein sequence ID" value="MBE7525217.1"/>
    <property type="molecule type" value="Genomic_DNA"/>
</dbReference>
<protein>
    <submittedName>
        <fullName evidence="4">Thioredoxin family protein</fullName>
    </submittedName>
</protein>
<evidence type="ECO:0000256" key="1">
    <source>
        <dbReference type="SAM" id="MobiDB-lite"/>
    </source>
</evidence>
<feature type="chain" id="PRO_5037459945" evidence="2">
    <location>
        <begin position="24"/>
        <end position="177"/>
    </location>
</feature>
<proteinExistence type="predicted"/>
<dbReference type="InterPro" id="IPR017937">
    <property type="entry name" value="Thioredoxin_CS"/>
</dbReference>
<dbReference type="Pfam" id="PF00085">
    <property type="entry name" value="Thioredoxin"/>
    <property type="match status" value="1"/>
</dbReference>
<feature type="signal peptide" evidence="2">
    <location>
        <begin position="1"/>
        <end position="23"/>
    </location>
</feature>
<reference evidence="4" key="1">
    <citation type="submission" date="2020-05" db="EMBL/GenBank/DDBJ databases">
        <title>High-Quality Genomes of Partial-Nitritation/Anammox System by Hierarchical Clustering Based Hybrid Assembly.</title>
        <authorList>
            <person name="Liu L."/>
            <person name="Wang Y."/>
            <person name="Che Y."/>
            <person name="Chen Y."/>
            <person name="Xia Y."/>
            <person name="Luo R."/>
            <person name="Cheng S.H."/>
            <person name="Zheng C."/>
            <person name="Zhang T."/>
        </authorList>
    </citation>
    <scope>NUCLEOTIDE SEQUENCE</scope>
    <source>
        <strain evidence="4">H1_PAT1</strain>
    </source>
</reference>
<keyword evidence="2" id="KW-0732">Signal</keyword>
<dbReference type="PROSITE" id="PS51352">
    <property type="entry name" value="THIOREDOXIN_2"/>
    <property type="match status" value="1"/>
</dbReference>
<organism evidence="4 5">
    <name type="scientific">candidate division WWE3 bacterium</name>
    <dbReference type="NCBI Taxonomy" id="2053526"/>
    <lineage>
        <taxon>Bacteria</taxon>
        <taxon>Katanobacteria</taxon>
    </lineage>
</organism>
<evidence type="ECO:0000313" key="4">
    <source>
        <dbReference type="EMBL" id="MBE7525217.1"/>
    </source>
</evidence>
<dbReference type="CDD" id="cd02947">
    <property type="entry name" value="TRX_family"/>
    <property type="match status" value="1"/>
</dbReference>
<dbReference type="AlphaFoldDB" id="A0A928Y667"/>
<dbReference type="Proteomes" id="UP000710385">
    <property type="component" value="Unassembled WGS sequence"/>
</dbReference>
<dbReference type="PROSITE" id="PS51257">
    <property type="entry name" value="PROKAR_LIPOPROTEIN"/>
    <property type="match status" value="1"/>
</dbReference>
<feature type="region of interest" description="Disordered" evidence="1">
    <location>
        <begin position="26"/>
        <end position="53"/>
    </location>
</feature>
<dbReference type="InterPro" id="IPR036249">
    <property type="entry name" value="Thioredoxin-like_sf"/>
</dbReference>